<evidence type="ECO:0000256" key="2">
    <source>
        <dbReference type="ARBA" id="ARBA00022692"/>
    </source>
</evidence>
<feature type="transmembrane region" description="Helical" evidence="6">
    <location>
        <begin position="143"/>
        <end position="167"/>
    </location>
</feature>
<keyword evidence="5" id="KW-0046">Antibiotic resistance</keyword>
<evidence type="ECO:0000256" key="5">
    <source>
        <dbReference type="ARBA" id="ARBA00023251"/>
    </source>
</evidence>
<comment type="caution">
    <text evidence="8">The sequence shown here is derived from an EMBL/GenBank/DDBJ whole genome shotgun (WGS) entry which is preliminary data.</text>
</comment>
<evidence type="ECO:0000313" key="9">
    <source>
        <dbReference type="Proteomes" id="UP001596039"/>
    </source>
</evidence>
<dbReference type="Pfam" id="PF12698">
    <property type="entry name" value="ABC2_membrane_3"/>
    <property type="match status" value="1"/>
</dbReference>
<dbReference type="PROSITE" id="PS51012">
    <property type="entry name" value="ABC_TM2"/>
    <property type="match status" value="1"/>
</dbReference>
<feature type="transmembrane region" description="Helical" evidence="6">
    <location>
        <begin position="20"/>
        <end position="39"/>
    </location>
</feature>
<accession>A0ABW0NJI0</accession>
<dbReference type="Proteomes" id="UP001596039">
    <property type="component" value="Unassembled WGS sequence"/>
</dbReference>
<protein>
    <submittedName>
        <fullName evidence="8">ABC transporter permease</fullName>
    </submittedName>
</protein>
<dbReference type="InterPro" id="IPR051784">
    <property type="entry name" value="Nod_factor_ABC_transporter"/>
</dbReference>
<dbReference type="PANTHER" id="PTHR43229:SF2">
    <property type="entry name" value="NODULATION PROTEIN J"/>
    <property type="match status" value="1"/>
</dbReference>
<keyword evidence="2 6" id="KW-0812">Transmembrane</keyword>
<dbReference type="PANTHER" id="PTHR43229">
    <property type="entry name" value="NODULATION PROTEIN J"/>
    <property type="match status" value="1"/>
</dbReference>
<keyword evidence="4 6" id="KW-0472">Membrane</keyword>
<evidence type="ECO:0000256" key="3">
    <source>
        <dbReference type="ARBA" id="ARBA00022989"/>
    </source>
</evidence>
<feature type="transmembrane region" description="Helical" evidence="6">
    <location>
        <begin position="67"/>
        <end position="89"/>
    </location>
</feature>
<dbReference type="InterPro" id="IPR000412">
    <property type="entry name" value="ABC_2_transport"/>
</dbReference>
<feature type="domain" description="ABC transmembrane type-2" evidence="7">
    <location>
        <begin position="20"/>
        <end position="290"/>
    </location>
</feature>
<feature type="transmembrane region" description="Helical" evidence="6">
    <location>
        <begin position="110"/>
        <end position="137"/>
    </location>
</feature>
<keyword evidence="3 6" id="KW-1133">Transmembrane helix</keyword>
<dbReference type="RefSeq" id="WP_386738357.1">
    <property type="nucleotide sequence ID" value="NZ_JBHSMG010000001.1"/>
</dbReference>
<keyword evidence="9" id="KW-1185">Reference proteome</keyword>
<gene>
    <name evidence="8" type="ORF">ACFPJ4_00695</name>
</gene>
<evidence type="ECO:0000259" key="7">
    <source>
        <dbReference type="PROSITE" id="PS51012"/>
    </source>
</evidence>
<evidence type="ECO:0000256" key="1">
    <source>
        <dbReference type="ARBA" id="ARBA00004141"/>
    </source>
</evidence>
<evidence type="ECO:0000313" key="8">
    <source>
        <dbReference type="EMBL" id="MFC5500750.1"/>
    </source>
</evidence>
<dbReference type="EMBL" id="JBHSMG010000001">
    <property type="protein sequence ID" value="MFC5500750.1"/>
    <property type="molecule type" value="Genomic_DNA"/>
</dbReference>
<dbReference type="InterPro" id="IPR013525">
    <property type="entry name" value="ABC2_TM"/>
</dbReference>
<feature type="transmembrane region" description="Helical" evidence="6">
    <location>
        <begin position="179"/>
        <end position="200"/>
    </location>
</feature>
<sequence length="292" mass="30989">MRVIADIVGRNLRIYFRDRLGVFFSLLGALVLFLLYMLFLRTLQTGDLANSFPAASSASVSAFVDTWMFAGIISITTITTGLGAFSSFVDDAVTARFRDFLVSPIRRSQLSLGYLISSFVIAMTMSIIVLVLSLAYLFFVDGLLLGVATIAIVVGEIALSCLAFAALSAFGISFVRTQGAFAALSTIVGTVLGFIAGAYVPVGAFPEGVRNVINALPFGQLATLIRQQLSEGTLAKLTAGQPQATERLSAVYGITASVGDWQVPTAYVLAVLAAMAVVFTALAAARIRSRLR</sequence>
<dbReference type="PIRSF" id="PIRSF006648">
    <property type="entry name" value="DrrB"/>
    <property type="match status" value="1"/>
</dbReference>
<comment type="subcellular location">
    <subcellularLocation>
        <location evidence="1">Membrane</location>
        <topology evidence="1">Multi-pass membrane protein</topology>
    </subcellularLocation>
</comment>
<name>A0ABW0NJI0_9MICO</name>
<feature type="transmembrane region" description="Helical" evidence="6">
    <location>
        <begin position="266"/>
        <end position="285"/>
    </location>
</feature>
<evidence type="ECO:0000256" key="6">
    <source>
        <dbReference type="SAM" id="Phobius"/>
    </source>
</evidence>
<proteinExistence type="predicted"/>
<reference evidence="9" key="1">
    <citation type="journal article" date="2019" name="Int. J. Syst. Evol. Microbiol.">
        <title>The Global Catalogue of Microorganisms (GCM) 10K type strain sequencing project: providing services to taxonomists for standard genome sequencing and annotation.</title>
        <authorList>
            <consortium name="The Broad Institute Genomics Platform"/>
            <consortium name="The Broad Institute Genome Sequencing Center for Infectious Disease"/>
            <person name="Wu L."/>
            <person name="Ma J."/>
        </authorList>
    </citation>
    <scope>NUCLEOTIDE SEQUENCE [LARGE SCALE GENOMIC DNA]</scope>
    <source>
        <strain evidence="9">CGMCC 4.6997</strain>
    </source>
</reference>
<dbReference type="InterPro" id="IPR047817">
    <property type="entry name" value="ABC2_TM_bact-type"/>
</dbReference>
<organism evidence="8 9">
    <name type="scientific">Lysinimonas soli</name>
    <dbReference type="NCBI Taxonomy" id="1074233"/>
    <lineage>
        <taxon>Bacteria</taxon>
        <taxon>Bacillati</taxon>
        <taxon>Actinomycetota</taxon>
        <taxon>Actinomycetes</taxon>
        <taxon>Micrococcales</taxon>
        <taxon>Microbacteriaceae</taxon>
        <taxon>Lysinimonas</taxon>
    </lineage>
</organism>
<evidence type="ECO:0000256" key="4">
    <source>
        <dbReference type="ARBA" id="ARBA00023136"/>
    </source>
</evidence>